<comment type="caution">
    <text evidence="2">The sequence shown here is derived from an EMBL/GenBank/DDBJ whole genome shotgun (WGS) entry which is preliminary data.</text>
</comment>
<gene>
    <name evidence="2" type="ORF">FMOSSE_LOCUS9243</name>
</gene>
<evidence type="ECO:0000313" key="2">
    <source>
        <dbReference type="EMBL" id="CAG8606773.1"/>
    </source>
</evidence>
<feature type="region of interest" description="Disordered" evidence="1">
    <location>
        <begin position="25"/>
        <end position="49"/>
    </location>
</feature>
<dbReference type="Proteomes" id="UP000789375">
    <property type="component" value="Unassembled WGS sequence"/>
</dbReference>
<dbReference type="EMBL" id="CAJVPP010002645">
    <property type="protein sequence ID" value="CAG8606773.1"/>
    <property type="molecule type" value="Genomic_DNA"/>
</dbReference>
<name>A0A9N9CMQ5_FUNMO</name>
<sequence>MSSKEQICVCGENCKCEGICTCGKQSKEHTTSTKPGIKETEHRQNSGEPKACERVLVPIVNVHHPHVHAARNDLGM</sequence>
<accession>A0A9N9CMQ5</accession>
<evidence type="ECO:0000313" key="3">
    <source>
        <dbReference type="Proteomes" id="UP000789375"/>
    </source>
</evidence>
<reference evidence="2" key="1">
    <citation type="submission" date="2021-06" db="EMBL/GenBank/DDBJ databases">
        <authorList>
            <person name="Kallberg Y."/>
            <person name="Tangrot J."/>
            <person name="Rosling A."/>
        </authorList>
    </citation>
    <scope>NUCLEOTIDE SEQUENCE</scope>
    <source>
        <strain evidence="2">87-6 pot B 2015</strain>
    </source>
</reference>
<evidence type="ECO:0000256" key="1">
    <source>
        <dbReference type="SAM" id="MobiDB-lite"/>
    </source>
</evidence>
<proteinExistence type="predicted"/>
<organism evidence="2 3">
    <name type="scientific">Funneliformis mosseae</name>
    <name type="common">Endomycorrhizal fungus</name>
    <name type="synonym">Glomus mosseae</name>
    <dbReference type="NCBI Taxonomy" id="27381"/>
    <lineage>
        <taxon>Eukaryota</taxon>
        <taxon>Fungi</taxon>
        <taxon>Fungi incertae sedis</taxon>
        <taxon>Mucoromycota</taxon>
        <taxon>Glomeromycotina</taxon>
        <taxon>Glomeromycetes</taxon>
        <taxon>Glomerales</taxon>
        <taxon>Glomeraceae</taxon>
        <taxon>Funneliformis</taxon>
    </lineage>
</organism>
<keyword evidence="3" id="KW-1185">Reference proteome</keyword>
<protein>
    <submittedName>
        <fullName evidence="2">14573_t:CDS:1</fullName>
    </submittedName>
</protein>
<dbReference type="AlphaFoldDB" id="A0A9N9CMQ5"/>